<dbReference type="Pfam" id="PF00092">
    <property type="entry name" value="VWA"/>
    <property type="match status" value="9"/>
</dbReference>
<evidence type="ECO:0000313" key="3">
    <source>
        <dbReference type="Proteomes" id="UP000046393"/>
    </source>
</evidence>
<dbReference type="CDD" id="cd00198">
    <property type="entry name" value="vWFA"/>
    <property type="match status" value="4"/>
</dbReference>
<evidence type="ECO:0000313" key="4">
    <source>
        <dbReference type="WBParaSite" id="SMUV_0000222201-mRNA-1"/>
    </source>
</evidence>
<feature type="domain" description="VWFA" evidence="2">
    <location>
        <begin position="1621"/>
        <end position="1794"/>
    </location>
</feature>
<evidence type="ECO:0000259" key="2">
    <source>
        <dbReference type="PROSITE" id="PS50234"/>
    </source>
</evidence>
<feature type="domain" description="VWFA" evidence="2">
    <location>
        <begin position="1399"/>
        <end position="1572"/>
    </location>
</feature>
<dbReference type="InterPro" id="IPR050525">
    <property type="entry name" value="ECM_Assembly_Org"/>
</dbReference>
<feature type="domain" description="VWFA" evidence="2">
    <location>
        <begin position="1825"/>
        <end position="2003"/>
    </location>
</feature>
<dbReference type="Gene3D" id="3.40.50.410">
    <property type="entry name" value="von Willebrand factor, type A domain"/>
    <property type="match status" value="9"/>
</dbReference>
<feature type="domain" description="VWFA" evidence="2">
    <location>
        <begin position="8"/>
        <end position="185"/>
    </location>
</feature>
<dbReference type="PANTHER" id="PTHR24020">
    <property type="entry name" value="COLLAGEN ALPHA"/>
    <property type="match status" value="1"/>
</dbReference>
<dbReference type="InterPro" id="IPR002035">
    <property type="entry name" value="VWF_A"/>
</dbReference>
<dbReference type="STRING" id="451379.A0A158R424"/>
<dbReference type="InterPro" id="IPR036465">
    <property type="entry name" value="vWFA_dom_sf"/>
</dbReference>
<feature type="domain" description="VWFA" evidence="2">
    <location>
        <begin position="2138"/>
        <end position="2310"/>
    </location>
</feature>
<dbReference type="Proteomes" id="UP000046393">
    <property type="component" value="Unplaced"/>
</dbReference>
<dbReference type="SUPFAM" id="SSF53300">
    <property type="entry name" value="vWA-like"/>
    <property type="match status" value="9"/>
</dbReference>
<feature type="domain" description="VWFA" evidence="2">
    <location>
        <begin position="741"/>
        <end position="922"/>
    </location>
</feature>
<keyword evidence="3" id="KW-1185">Reference proteome</keyword>
<feature type="domain" description="VWFA" evidence="2">
    <location>
        <begin position="948"/>
        <end position="1132"/>
    </location>
</feature>
<name>A0A158R424_9BILA</name>
<organism evidence="3 4">
    <name type="scientific">Syphacia muris</name>
    <dbReference type="NCBI Taxonomy" id="451379"/>
    <lineage>
        <taxon>Eukaryota</taxon>
        <taxon>Metazoa</taxon>
        <taxon>Ecdysozoa</taxon>
        <taxon>Nematoda</taxon>
        <taxon>Chromadorea</taxon>
        <taxon>Rhabditida</taxon>
        <taxon>Spirurina</taxon>
        <taxon>Oxyuridomorpha</taxon>
        <taxon>Oxyuroidea</taxon>
        <taxon>Oxyuridae</taxon>
        <taxon>Syphacia</taxon>
    </lineage>
</organism>
<dbReference type="CDD" id="cd01450">
    <property type="entry name" value="vWFA_subfamily_ECM"/>
    <property type="match status" value="2"/>
</dbReference>
<sequence>NCTDAPTDVIVLIDITSESDDTFAEKQLRIIDTLRFIDENSPYKKLAYGVIAFHKRPLVLLPLTSPLSKYNQKVTEYIQSLKSRRKFETSPAKALELASEHFENFGSKDACLLVIVADDGNSTDVAKESILARKHIEDQGGSIFAIATSEHSDIHALTGYTKTRSRVYYDESDKTKFLHEVSRVIGACNDTADDGFDDYFLKPLLRGQDDGNIDLVILLDTSGPAESNFLKQKEFVTNLTSALDSSAFDDGRLRISFVPFAAFANLTVILHSEDPKDVVLEQLRKIKFTGGTTRICEAVDLGLAEIQQRRRPTATQVSLSDGHGEDFWSTVQGTTKRLHSAKMETFAVTATEDFDLGELALYAGNIERVYANPNHTEFLELISSIVNYCLNKGIENVGTVSKTVLFTEFASQQLPGESVTEKSHSEKANAMLTTNPNAAATEVVPASVEDSAVKPASEVPILIVDRPGINNSAPKTASVKTLSPSTEPPVIKETFSSNTESPVDTVETKTTPSVNEIPAKQELDRDVFTELVVKNFNKTDNVNSSDQMMNKNQQHFPNEENVKEKESSNDSVPMMTTTKAVDTEEETTMHSSVKAEEEFTDAPTISESTTIENLNSQMIHANETELPDSLMISNNETETLDSQMIHTNETDMPESLTPSINNETQTLDSIMTEANGTEMPGSSTIPDKEGTKLEELEDASMTTSTTSSEYSTVTAIQSEDYSIQGDKKGAPLEMDKECKIDLVFVIDRSATNETIFESRLLFAKNLVEHLLVKNDNMKTMQIGVVSFAGDAKVDLEFGLDRTVDTINKEIDTIKGVSDEVSLVSGIALATKFIQSTRRPNADVVMFLVSDGKAADSHEMIMKETSALHSLPKSYFYAVSFDQANSPEFLENLALFIGSERRVFVEDPTKPFIQQAETIIDKCMWNDNENEENKFSNSLSKSSSCAPIDLILMVDRTAPIPEEFNKVKTTITKFLKSITPELFDSYVNAALISFDNEPKVEKSLKTPTSQEQLIQSVMDLPQVYSSSSVAKAVSKVVDEIKNYRRPESRLIIVVYSDGGIRNCSSSNRRLIDELHKFQSEIYAVYYSPSNVQTELAKYTGSNDRIMNSTVETVLKKINIDPCRIHIESSKDAMKNTESMNIPETEGLLSPCAATSQETNAVTPSKALPVDPNCLVDLMFIIDRSESVEKEFQDQLSFAVEMVKRINSDDFVDRVRIAAVSFARSSKVEFVFGEFRNKTKVIEALSSIKHTGGSTSAVKGVNLAVDELQKNARKNARQMVVLITDGNSQDQWKDVLAAAERLHTTDAEVYAVTVSHDYFLRELELYAKSKWFVYIDARIRQFLDQAELSVSQCLSPEIPTTKLPDTTFGVEQLEEIITSTTPLTLTTESEKLLECMEDPVDLVFILDTSSSIEDVFYSEKNFAIDLIKSLPDHLLQNRIHVGLVRFASSSNLQFGLGRMRSKSDILYELERVEYTAGHTSLVAGTNEALREISSRHRPNARLIVVFISDGNSQDVWSLVQSTAKKLRETEAEIYAVTLSKAFSLDELKEYTGSEDHVYVNERINDFIKDVGSSVMDCSVDTVTEAAITSTTAKESEELLPINSATEISYATDQVDKCKYSKMDLEIIMDASTSRQDVFERQRELALSLIERLPIGTNETRVAVGVISFSDSPTLRLPLGLGRNKEVIRKEIENIEYRGGSTLTARAVELSVNDLETGHRPDAIKVVVLMNDGLSQDPWDDVLRASEKLRLAVPERFGVALGEEIDLRELRRYIGNDDRIYHDDETERFLSNVVELITGERECRISIERPVGENSPISTDDCDLPNLDVVVVFDNSDSTANLSDPSISLNRFLLLDVLGSLPDTWDSGKLKLSLISFANNPTLTVSFADDQSRTGIFKKVEGIVAQHGRANYAKAVNFAISEYEKFHRSDARGLLLIVGDGHSYDTPEQRDSVMNLLDKHMELLILAVDSGNNLDVQNLAIYTSSPDLVYNYEKNAEFARDVLKEASAPEGCEKKTGTQLDIVTKPADSIKRFESSKVTLIVIVKSKDTEANNEPSDKSSFSLFTKPETTLRTSTTRTSRRFMTHFSTNRPLTTTTTAKPRLTPTFRNLPTLGFSNSLAKQTTTTLPPEEITVNIPGCMIDILFIIDASGSVQETFERQKDLAAKILNDIRVGENNAHIAIIKFAAEEKVKTVWSFGQMQSKRLILRALKSLTFSSGVTAIDKALLQAADEYDAEGRPDEAIPIGIIFTDGFGQKDATEAANELRSMVPNMFAVAINHQYPINRPELENITGSSDRIFTDTNISQLYTEIRKFARDC</sequence>
<dbReference type="PANTHER" id="PTHR24020:SF84">
    <property type="entry name" value="VWFA DOMAIN-CONTAINING PROTEIN"/>
    <property type="match status" value="1"/>
</dbReference>
<accession>A0A158R424</accession>
<feature type="domain" description="VWFA" evidence="2">
    <location>
        <begin position="214"/>
        <end position="385"/>
    </location>
</feature>
<dbReference type="PROSITE" id="PS50234">
    <property type="entry name" value="VWFA"/>
    <property type="match status" value="9"/>
</dbReference>
<dbReference type="SMART" id="SM00327">
    <property type="entry name" value="VWA"/>
    <property type="match status" value="9"/>
</dbReference>
<feature type="region of interest" description="Disordered" evidence="1">
    <location>
        <begin position="474"/>
        <end position="511"/>
    </location>
</feature>
<feature type="domain" description="VWFA" evidence="2">
    <location>
        <begin position="1175"/>
        <end position="1356"/>
    </location>
</feature>
<dbReference type="WBParaSite" id="SMUV_0000222201-mRNA-1">
    <property type="protein sequence ID" value="SMUV_0000222201-mRNA-1"/>
    <property type="gene ID" value="SMUV_0000222201"/>
</dbReference>
<proteinExistence type="predicted"/>
<protein>
    <submittedName>
        <fullName evidence="4">VWFA domain-containing protein</fullName>
    </submittedName>
</protein>
<feature type="compositionally biased region" description="Polar residues" evidence="1">
    <location>
        <begin position="474"/>
        <end position="485"/>
    </location>
</feature>
<reference evidence="4" key="1">
    <citation type="submission" date="2016-04" db="UniProtKB">
        <authorList>
            <consortium name="WormBaseParasite"/>
        </authorList>
    </citation>
    <scope>IDENTIFICATION</scope>
</reference>
<dbReference type="PRINTS" id="PR00453">
    <property type="entry name" value="VWFADOMAIN"/>
</dbReference>
<feature type="compositionally biased region" description="Polar residues" evidence="1">
    <location>
        <begin position="494"/>
        <end position="511"/>
    </location>
</feature>
<feature type="region of interest" description="Disordered" evidence="1">
    <location>
        <begin position="581"/>
        <end position="603"/>
    </location>
</feature>
<evidence type="ECO:0000256" key="1">
    <source>
        <dbReference type="SAM" id="MobiDB-lite"/>
    </source>
</evidence>